<evidence type="ECO:0000256" key="4">
    <source>
        <dbReference type="ARBA" id="ARBA00023203"/>
    </source>
</evidence>
<comment type="similarity">
    <text evidence="2">Belongs to the ARPC4 family.</text>
</comment>
<dbReference type="InterPro" id="IPR008384">
    <property type="entry name" value="ARPC4"/>
</dbReference>
<comment type="subcellular location">
    <subcellularLocation>
        <location evidence="1">Cytoplasm</location>
        <location evidence="1">Cytoskeleton</location>
    </subcellularLocation>
</comment>
<keyword evidence="5" id="KW-0206">Cytoskeleton</keyword>
<dbReference type="Proteomes" id="UP000291343">
    <property type="component" value="Unassembled WGS sequence"/>
</dbReference>
<dbReference type="SMR" id="A0A482WYV1"/>
<evidence type="ECO:0000256" key="3">
    <source>
        <dbReference type="ARBA" id="ARBA00022490"/>
    </source>
</evidence>
<dbReference type="Pfam" id="PF05856">
    <property type="entry name" value="ARPC4"/>
    <property type="match status" value="1"/>
</dbReference>
<dbReference type="GO" id="GO:0051015">
    <property type="term" value="F:actin filament binding"/>
    <property type="evidence" value="ECO:0007669"/>
    <property type="project" value="TreeGrafter"/>
</dbReference>
<comment type="caution">
    <text evidence="6">The sequence shown here is derived from an EMBL/GenBank/DDBJ whole genome shotgun (WGS) entry which is preliminary data.</text>
</comment>
<keyword evidence="7" id="KW-1185">Reference proteome</keyword>
<evidence type="ECO:0000313" key="6">
    <source>
        <dbReference type="EMBL" id="RZF38767.1"/>
    </source>
</evidence>
<organism evidence="6 7">
    <name type="scientific">Laodelphax striatellus</name>
    <name type="common">Small brown planthopper</name>
    <name type="synonym">Delphax striatella</name>
    <dbReference type="NCBI Taxonomy" id="195883"/>
    <lineage>
        <taxon>Eukaryota</taxon>
        <taxon>Metazoa</taxon>
        <taxon>Ecdysozoa</taxon>
        <taxon>Arthropoda</taxon>
        <taxon>Hexapoda</taxon>
        <taxon>Insecta</taxon>
        <taxon>Pterygota</taxon>
        <taxon>Neoptera</taxon>
        <taxon>Paraneoptera</taxon>
        <taxon>Hemiptera</taxon>
        <taxon>Auchenorrhyncha</taxon>
        <taxon>Fulgoroidea</taxon>
        <taxon>Delphacidae</taxon>
        <taxon>Criomorphinae</taxon>
        <taxon>Laodelphax</taxon>
    </lineage>
</organism>
<dbReference type="STRING" id="195883.A0A482WYV1"/>
<evidence type="ECO:0000256" key="5">
    <source>
        <dbReference type="ARBA" id="ARBA00023212"/>
    </source>
</evidence>
<dbReference type="InterPro" id="IPR034666">
    <property type="entry name" value="ARPC2/4"/>
</dbReference>
<dbReference type="GO" id="GO:0030041">
    <property type="term" value="P:actin filament polymerization"/>
    <property type="evidence" value="ECO:0007669"/>
    <property type="project" value="InterPro"/>
</dbReference>
<keyword evidence="3" id="KW-0963">Cytoplasm</keyword>
<evidence type="ECO:0000256" key="1">
    <source>
        <dbReference type="ARBA" id="ARBA00004245"/>
    </source>
</evidence>
<dbReference type="PANTHER" id="PTHR22629">
    <property type="entry name" value="ARP2/3 COMPLEX 20 KD SUBUNIT"/>
    <property type="match status" value="1"/>
</dbReference>
<dbReference type="OrthoDB" id="336240at2759"/>
<dbReference type="SUPFAM" id="SSF69645">
    <property type="entry name" value="Arp2/3 complex subunits"/>
    <property type="match status" value="1"/>
</dbReference>
<dbReference type="PANTHER" id="PTHR22629:SF0">
    <property type="entry name" value="ACTIN-RELATED PROTEIN 2_3 COMPLEX SUBUNIT 4"/>
    <property type="match status" value="1"/>
</dbReference>
<gene>
    <name evidence="6" type="ORF">LSTR_LSTR008137</name>
</gene>
<dbReference type="GO" id="GO:0005885">
    <property type="term" value="C:Arp2/3 protein complex"/>
    <property type="evidence" value="ECO:0007669"/>
    <property type="project" value="InterPro"/>
</dbReference>
<name>A0A482WYV1_LAOST</name>
<dbReference type="EMBL" id="QKKF02021700">
    <property type="protein sequence ID" value="RZF38767.1"/>
    <property type="molecule type" value="Genomic_DNA"/>
</dbReference>
<dbReference type="Gene3D" id="3.30.1460.20">
    <property type="match status" value="1"/>
</dbReference>
<protein>
    <submittedName>
        <fullName evidence="6">Uncharacterized protein</fullName>
    </submittedName>
</protein>
<evidence type="ECO:0000256" key="2">
    <source>
        <dbReference type="ARBA" id="ARBA00005919"/>
    </source>
</evidence>
<evidence type="ECO:0000313" key="7">
    <source>
        <dbReference type="Proteomes" id="UP000291343"/>
    </source>
</evidence>
<proteinExistence type="inferred from homology"/>
<keyword evidence="4" id="KW-0009">Actin-binding</keyword>
<dbReference type="InParanoid" id="A0A482WYV1"/>
<sequence length="179" mass="20502">MAAKKVTFNEELAAARESLSQPETMETLTIESYKEEVKKYLPKVIARQSVVNIPHHQAVEVEMRTVKDFQLAIVKIKRNQRERVLIEQSLSTVRISIVFQHVNNTHEIMMKSFNSTRDESPGADKFVILRQTPVEGYDISFLLTSQEPQNRTPLADFVVNFLQKMEDNIEAQINAALAD</sequence>
<accession>A0A482WYV1</accession>
<dbReference type="AlphaFoldDB" id="A0A482WYV1"/>
<reference evidence="6 7" key="1">
    <citation type="journal article" date="2017" name="Gigascience">
        <title>Genome sequence of the small brown planthopper, Laodelphax striatellus.</title>
        <authorList>
            <person name="Zhu J."/>
            <person name="Jiang F."/>
            <person name="Wang X."/>
            <person name="Yang P."/>
            <person name="Bao Y."/>
            <person name="Zhao W."/>
            <person name="Wang W."/>
            <person name="Lu H."/>
            <person name="Wang Q."/>
            <person name="Cui N."/>
            <person name="Li J."/>
            <person name="Chen X."/>
            <person name="Luo L."/>
            <person name="Yu J."/>
            <person name="Kang L."/>
            <person name="Cui F."/>
        </authorList>
    </citation>
    <scope>NUCLEOTIDE SEQUENCE [LARGE SCALE GENOMIC DNA]</scope>
    <source>
        <strain evidence="6">Lst14</strain>
    </source>
</reference>
<dbReference type="GO" id="GO:0034314">
    <property type="term" value="P:Arp2/3 complex-mediated actin nucleation"/>
    <property type="evidence" value="ECO:0007669"/>
    <property type="project" value="InterPro"/>
</dbReference>